<protein>
    <submittedName>
        <fullName evidence="2">TIGR02678 family protein</fullName>
    </submittedName>
</protein>
<feature type="compositionally biased region" description="Low complexity" evidence="1">
    <location>
        <begin position="397"/>
        <end position="410"/>
    </location>
</feature>
<dbReference type="Pfam" id="PF09661">
    <property type="entry name" value="DUF2398"/>
    <property type="match status" value="1"/>
</dbReference>
<dbReference type="InterPro" id="IPR013494">
    <property type="entry name" value="CHP02678"/>
</dbReference>
<reference evidence="2 3" key="1">
    <citation type="submission" date="2017-06" db="EMBL/GenBank/DDBJ databases">
        <authorList>
            <person name="Kim H.J."/>
            <person name="Triplett B.A."/>
        </authorList>
    </citation>
    <scope>NUCLEOTIDE SEQUENCE [LARGE SCALE GENOMIC DNA]</scope>
    <source>
        <strain evidence="2 3">DSM 44272</strain>
    </source>
</reference>
<sequence>MTGGDLPPTPPRPARRAWAPEADAETAAMLRLLAVRSWLVAGRDDEAIAAVRRNLPAIRDVLDRLGWVLVAERDLVRLRKSPPVRRDAWAATGPAPLTCSWFFLLVAAAESMPPRVGLAQLVTAARSAAAEAELPVRGDITERRAIVAALRMLDDRGVVVRMDGDVDGFVADENAPVLLAVHHTRLAHVIANTGSLDPAADPVAWLEQVETERDAARRMRRRLFDDTLVHVVDLDDPEADWLSRRVRGDDGGPLATAFGLHLERRAEGAAFVLPTEAFRHPRELGPLPFPVSGTVPHAALLLCDAAATGGRVDGGPGPGWRGLAAAEVPTRLADLAATYGSGRGGWAAELASDPARLAAEVVGLLTGLGLLRIHDDVWWFSPATGRWPAPPPPAPSAEPARTRAAAAPPTEGLPFDTEDDQT</sequence>
<feature type="region of interest" description="Disordered" evidence="1">
    <location>
        <begin position="385"/>
        <end position="422"/>
    </location>
</feature>
<gene>
    <name evidence="2" type="ORF">SAMN06272737_13228</name>
</gene>
<dbReference type="OrthoDB" id="4025754at2"/>
<proteinExistence type="predicted"/>
<name>A0A238ZTQ3_9ACTN</name>
<dbReference type="Proteomes" id="UP000198403">
    <property type="component" value="Unassembled WGS sequence"/>
</dbReference>
<dbReference type="RefSeq" id="WP_089338565.1">
    <property type="nucleotide sequence ID" value="NZ_FZNO01000032.1"/>
</dbReference>
<dbReference type="AlphaFoldDB" id="A0A238ZTQ3"/>
<dbReference type="EMBL" id="FZNO01000032">
    <property type="protein sequence ID" value="SNR86124.1"/>
    <property type="molecule type" value="Genomic_DNA"/>
</dbReference>
<organism evidence="2 3">
    <name type="scientific">Blastococcus mobilis</name>
    <dbReference type="NCBI Taxonomy" id="1938746"/>
    <lineage>
        <taxon>Bacteria</taxon>
        <taxon>Bacillati</taxon>
        <taxon>Actinomycetota</taxon>
        <taxon>Actinomycetes</taxon>
        <taxon>Geodermatophilales</taxon>
        <taxon>Geodermatophilaceae</taxon>
        <taxon>Blastococcus</taxon>
    </lineage>
</organism>
<evidence type="ECO:0000313" key="3">
    <source>
        <dbReference type="Proteomes" id="UP000198403"/>
    </source>
</evidence>
<evidence type="ECO:0000313" key="2">
    <source>
        <dbReference type="EMBL" id="SNR86124.1"/>
    </source>
</evidence>
<keyword evidence="3" id="KW-1185">Reference proteome</keyword>
<accession>A0A238ZTQ3</accession>
<evidence type="ECO:0000256" key="1">
    <source>
        <dbReference type="SAM" id="MobiDB-lite"/>
    </source>
</evidence>